<dbReference type="Proteomes" id="UP000076447">
    <property type="component" value="Unassembled WGS sequence"/>
</dbReference>
<gene>
    <name evidence="2" type="ORF">OJAG_15750</name>
</gene>
<organism evidence="2 3">
    <name type="scientific">Oerskovia enterophila</name>
    <dbReference type="NCBI Taxonomy" id="43678"/>
    <lineage>
        <taxon>Bacteria</taxon>
        <taxon>Bacillati</taxon>
        <taxon>Actinomycetota</taxon>
        <taxon>Actinomycetes</taxon>
        <taxon>Micrococcales</taxon>
        <taxon>Cellulomonadaceae</taxon>
        <taxon>Oerskovia</taxon>
    </lineage>
</organism>
<dbReference type="RefSeq" id="WP_068708014.1">
    <property type="nucleotide sequence ID" value="NZ_LRIE01000066.1"/>
</dbReference>
<dbReference type="PATRIC" id="fig|43678.3.peg.1650"/>
<protein>
    <submittedName>
        <fullName evidence="2">Uncharacterized protein</fullName>
    </submittedName>
</protein>
<accession>A0A163RVQ8</accession>
<proteinExistence type="predicted"/>
<dbReference type="STRING" id="43678.OJAG_15750"/>
<name>A0A163RVQ8_9CELL</name>
<evidence type="ECO:0000313" key="2">
    <source>
        <dbReference type="EMBL" id="KZM35746.1"/>
    </source>
</evidence>
<evidence type="ECO:0000256" key="1">
    <source>
        <dbReference type="SAM" id="Phobius"/>
    </source>
</evidence>
<keyword evidence="1" id="KW-1133">Transmembrane helix</keyword>
<reference evidence="2 3" key="1">
    <citation type="submission" date="2016-01" db="EMBL/GenBank/DDBJ databases">
        <title>Genome sequence of Oerskovia enterophila VJag, an agar and cellulose degrading bacterium.</title>
        <authorList>
            <person name="Poehlein A."/>
            <person name="Jag V."/>
            <person name="Bengelsdorf F."/>
            <person name="Duerre P."/>
            <person name="Daniel R."/>
        </authorList>
    </citation>
    <scope>NUCLEOTIDE SEQUENCE [LARGE SCALE GENOMIC DNA]</scope>
    <source>
        <strain evidence="2 3">VJag</strain>
    </source>
</reference>
<keyword evidence="1" id="KW-0812">Transmembrane</keyword>
<evidence type="ECO:0000313" key="3">
    <source>
        <dbReference type="Proteomes" id="UP000076447"/>
    </source>
</evidence>
<sequence>MTRTSRTARAVVGVTALCALGSAGLLPGNGAAVAVEAPSVVAAGEVSPQPVSFSLDGMSPGQTRPTVVDLVSTHASDAAVVDVRVTTTGELGDSISTSIDACTSPWQGDVCPSGALRLVDGWRGPLSGPAAQDVVLPAGATTSLRVLVTLDDDAPGGATGTVRYDLALQGETTAGGGGTTAPSGPGGPGGLLATTGTAVWSVAALAGAAIGVGAALLRRRRHPEPGATTGQPVGP</sequence>
<comment type="caution">
    <text evidence="2">The sequence shown here is derived from an EMBL/GenBank/DDBJ whole genome shotgun (WGS) entry which is preliminary data.</text>
</comment>
<dbReference type="EMBL" id="LRIE01000066">
    <property type="protein sequence ID" value="KZM35746.1"/>
    <property type="molecule type" value="Genomic_DNA"/>
</dbReference>
<dbReference type="AlphaFoldDB" id="A0A163RVQ8"/>
<keyword evidence="1" id="KW-0472">Membrane</keyword>
<feature type="transmembrane region" description="Helical" evidence="1">
    <location>
        <begin position="198"/>
        <end position="217"/>
    </location>
</feature>